<accession>A0A9X6YIR1</accession>
<dbReference type="Proteomes" id="UP000220127">
    <property type="component" value="Unassembled WGS sequence"/>
</dbReference>
<sequence length="61" mass="7199">MFNTIDELQNEVNNLKENRNEEKEKLIVKWINARLESGYYCGNEIVLNGLRTAKYELVQLP</sequence>
<proteinExistence type="predicted"/>
<dbReference type="RefSeq" id="WP_097877126.1">
    <property type="nucleotide sequence ID" value="NZ_NUIV01000047.1"/>
</dbReference>
<comment type="caution">
    <text evidence="1">The sequence shown here is derived from an EMBL/GenBank/DDBJ whole genome shotgun (WGS) entry which is preliminary data.</text>
</comment>
<evidence type="ECO:0000313" key="2">
    <source>
        <dbReference type="Proteomes" id="UP000220127"/>
    </source>
</evidence>
<gene>
    <name evidence="1" type="ORF">CON01_01030</name>
</gene>
<dbReference type="EMBL" id="NVMD01000002">
    <property type="protein sequence ID" value="PED16465.1"/>
    <property type="molecule type" value="Genomic_DNA"/>
</dbReference>
<organism evidence="1 2">
    <name type="scientific">Bacillus thuringiensis</name>
    <dbReference type="NCBI Taxonomy" id="1428"/>
    <lineage>
        <taxon>Bacteria</taxon>
        <taxon>Bacillati</taxon>
        <taxon>Bacillota</taxon>
        <taxon>Bacilli</taxon>
        <taxon>Bacillales</taxon>
        <taxon>Bacillaceae</taxon>
        <taxon>Bacillus</taxon>
        <taxon>Bacillus cereus group</taxon>
    </lineage>
</organism>
<dbReference type="AlphaFoldDB" id="A0A9X6YIR1"/>
<protein>
    <submittedName>
        <fullName evidence="1">Uncharacterized protein</fullName>
    </submittedName>
</protein>
<reference evidence="1 2" key="1">
    <citation type="submission" date="2017-09" db="EMBL/GenBank/DDBJ databases">
        <title>Large-scale bioinformatics analysis of Bacillus genomes uncovers conserved roles of natural products in bacterial physiology.</title>
        <authorList>
            <consortium name="Agbiome Team Llc"/>
            <person name="Bleich R.M."/>
            <person name="Grubbs K.J."/>
            <person name="Santa Maria K.C."/>
            <person name="Allen S.E."/>
            <person name="Farag S."/>
            <person name="Shank E.A."/>
            <person name="Bowers A."/>
        </authorList>
    </citation>
    <scope>NUCLEOTIDE SEQUENCE [LARGE SCALE GENOMIC DNA]</scope>
    <source>
        <strain evidence="1 2">AFS094940</strain>
    </source>
</reference>
<evidence type="ECO:0000313" key="1">
    <source>
        <dbReference type="EMBL" id="PED16465.1"/>
    </source>
</evidence>
<name>A0A9X6YIR1_BACTU</name>